<dbReference type="InterPro" id="IPR029063">
    <property type="entry name" value="SAM-dependent_MTases_sf"/>
</dbReference>
<proteinExistence type="inferred from homology"/>
<accession>A0A9Q0NVS1</accession>
<keyword evidence="4 5" id="KW-0949">S-adenosyl-L-methionine</keyword>
<keyword evidence="3 5" id="KW-0808">Transferase</keyword>
<organism evidence="7 8">
    <name type="scientific">Salix viminalis</name>
    <name type="common">Common osier</name>
    <name type="synonym">Basket willow</name>
    <dbReference type="NCBI Taxonomy" id="40686"/>
    <lineage>
        <taxon>Eukaryota</taxon>
        <taxon>Viridiplantae</taxon>
        <taxon>Streptophyta</taxon>
        <taxon>Embryophyta</taxon>
        <taxon>Tracheophyta</taxon>
        <taxon>Spermatophyta</taxon>
        <taxon>Magnoliopsida</taxon>
        <taxon>eudicotyledons</taxon>
        <taxon>Gunneridae</taxon>
        <taxon>Pentapetalae</taxon>
        <taxon>rosids</taxon>
        <taxon>fabids</taxon>
        <taxon>Malpighiales</taxon>
        <taxon>Salicaceae</taxon>
        <taxon>Saliceae</taxon>
        <taxon>Salix</taxon>
    </lineage>
</organism>
<evidence type="ECO:0000256" key="1">
    <source>
        <dbReference type="ARBA" id="ARBA00022490"/>
    </source>
</evidence>
<sequence length="343" mass="37613">MTGIRLQQEESADLTQIRAAGTGGDLVSDDDRSLAADSWSIKSDYGSTLDDDQRHADAAEALSAAANCRSASDYSSDKEDLDAEGVASMLGLQSYWDAAYADELTNFHEHGHAGEVWFGDDVMDVIASWTKSLCFEISQGCIPNHVDDIKSETVEENDKYLSSWSVLDIGTGNGLLLHELAKLGFSDLTGVDYSEGAVNLARRLADRDGFSNINLLVDDVLETKLNRQFQLVMDKGTLDAIGLHPDGAIKRTMYWESVSKLVALGGILVITSCNNTKDELVQEVENLKQRRIDVSLVESESMKGHEASRDPPFRYLNHVRTYPTFMFGGSVGSRVATVAFLRN</sequence>
<comment type="subcellular location">
    <subcellularLocation>
        <location evidence="5">Cytoplasm</location>
    </subcellularLocation>
</comment>
<name>A0A9Q0NVS1_SALVM</name>
<dbReference type="PANTHER" id="PTHR12843:SF5">
    <property type="entry name" value="EEF1A LYSINE METHYLTRANSFERASE 2"/>
    <property type="match status" value="1"/>
</dbReference>
<dbReference type="FunFam" id="3.40.50.150:FF:000184">
    <property type="entry name" value="Protein-lysine N-methyltransferase Os01g0121100"/>
    <property type="match status" value="1"/>
</dbReference>
<evidence type="ECO:0000259" key="6">
    <source>
        <dbReference type="Pfam" id="PF13847"/>
    </source>
</evidence>
<keyword evidence="8" id="KW-1185">Reference proteome</keyword>
<evidence type="ECO:0000256" key="3">
    <source>
        <dbReference type="ARBA" id="ARBA00022679"/>
    </source>
</evidence>
<dbReference type="GO" id="GO:0016279">
    <property type="term" value="F:protein-lysine N-methyltransferase activity"/>
    <property type="evidence" value="ECO:0007669"/>
    <property type="project" value="UniProtKB-UniRule"/>
</dbReference>
<comment type="function">
    <text evidence="5">S-adenosyl-L-methionine-dependent protein-lysine N-methyltransferase that methylates elongation factor 1-alpha.</text>
</comment>
<evidence type="ECO:0000313" key="8">
    <source>
        <dbReference type="Proteomes" id="UP001151529"/>
    </source>
</evidence>
<dbReference type="EMBL" id="JAPFFL010000015">
    <property type="protein sequence ID" value="KAJ6676827.1"/>
    <property type="molecule type" value="Genomic_DNA"/>
</dbReference>
<dbReference type="OrthoDB" id="540004at2759"/>
<keyword evidence="2 5" id="KW-0489">Methyltransferase</keyword>
<dbReference type="EC" id="2.1.1.-" evidence="5"/>
<feature type="domain" description="Methyltransferase" evidence="6">
    <location>
        <begin position="165"/>
        <end position="288"/>
    </location>
</feature>
<dbReference type="GO" id="GO:0032259">
    <property type="term" value="P:methylation"/>
    <property type="evidence" value="ECO:0007669"/>
    <property type="project" value="UniProtKB-KW"/>
</dbReference>
<dbReference type="Pfam" id="PF13847">
    <property type="entry name" value="Methyltransf_31"/>
    <property type="match status" value="1"/>
</dbReference>
<comment type="caution">
    <text evidence="7">The sequence shown here is derived from an EMBL/GenBank/DDBJ whole genome shotgun (WGS) entry which is preliminary data.</text>
</comment>
<dbReference type="AlphaFoldDB" id="A0A9Q0NVS1"/>
<reference evidence="7" key="1">
    <citation type="submission" date="2022-11" db="EMBL/GenBank/DDBJ databases">
        <authorList>
            <person name="Hyden B.L."/>
            <person name="Feng K."/>
            <person name="Yates T."/>
            <person name="Jawdy S."/>
            <person name="Smart L.B."/>
            <person name="Muchero W."/>
        </authorList>
    </citation>
    <scope>NUCLEOTIDE SEQUENCE</scope>
    <source>
        <tissue evidence="7">Shoot tip</tissue>
    </source>
</reference>
<dbReference type="PANTHER" id="PTHR12843">
    <property type="entry name" value="PROTEIN-LYSINE N-METHYLTRANSFERASE METTL10"/>
    <property type="match status" value="1"/>
</dbReference>
<evidence type="ECO:0000256" key="2">
    <source>
        <dbReference type="ARBA" id="ARBA00022603"/>
    </source>
</evidence>
<dbReference type="InterPro" id="IPR025714">
    <property type="entry name" value="Methyltranfer_dom"/>
</dbReference>
<dbReference type="SUPFAM" id="SSF53335">
    <property type="entry name" value="S-adenosyl-L-methionine-dependent methyltransferases"/>
    <property type="match status" value="1"/>
</dbReference>
<evidence type="ECO:0000313" key="7">
    <source>
        <dbReference type="EMBL" id="KAJ6676827.1"/>
    </source>
</evidence>
<comment type="similarity">
    <text evidence="5">Belongs to the class I-like SAM-binding methyltransferase superfamily. EFM4 family.</text>
</comment>
<gene>
    <name evidence="7" type="ORF">OIU85_010045</name>
</gene>
<evidence type="ECO:0000256" key="4">
    <source>
        <dbReference type="ARBA" id="ARBA00022691"/>
    </source>
</evidence>
<protein>
    <recommendedName>
        <fullName evidence="5">Protein-lysine N-methyltransferase OIU85_010045</fullName>
        <ecNumber evidence="5">2.1.1.-</ecNumber>
    </recommendedName>
</protein>
<dbReference type="GO" id="GO:0005737">
    <property type="term" value="C:cytoplasm"/>
    <property type="evidence" value="ECO:0007669"/>
    <property type="project" value="UniProtKB-SubCell"/>
</dbReference>
<keyword evidence="1 5" id="KW-0963">Cytoplasm</keyword>
<dbReference type="Proteomes" id="UP001151529">
    <property type="component" value="Chromosome 15Z"/>
</dbReference>
<reference evidence="7" key="2">
    <citation type="journal article" date="2023" name="Int. J. Mol. Sci.">
        <title>De Novo Assembly and Annotation of 11 Diverse Shrub Willow (Salix) Genomes Reveals Novel Gene Organization in Sex-Linked Regions.</title>
        <authorList>
            <person name="Hyden B."/>
            <person name="Feng K."/>
            <person name="Yates T.B."/>
            <person name="Jawdy S."/>
            <person name="Cereghino C."/>
            <person name="Smart L.B."/>
            <person name="Muchero W."/>
        </authorList>
    </citation>
    <scope>NUCLEOTIDE SEQUENCE [LARGE SCALE GENOMIC DNA]</scope>
    <source>
        <tissue evidence="7">Shoot tip</tissue>
    </source>
</reference>
<evidence type="ECO:0000256" key="5">
    <source>
        <dbReference type="HAMAP-Rule" id="MF_03188"/>
    </source>
</evidence>
<dbReference type="InterPro" id="IPR026635">
    <property type="entry name" value="Efm4/METTL10"/>
</dbReference>
<dbReference type="Gene3D" id="3.40.50.150">
    <property type="entry name" value="Vaccinia Virus protein VP39"/>
    <property type="match status" value="1"/>
</dbReference>
<dbReference type="HAMAP" id="MF_03188">
    <property type="entry name" value="Methyltr_EFM4"/>
    <property type="match status" value="1"/>
</dbReference>
<dbReference type="CDD" id="cd02440">
    <property type="entry name" value="AdoMet_MTases"/>
    <property type="match status" value="1"/>
</dbReference>